<gene>
    <name evidence="2" type="ORF">BC742_1952</name>
</gene>
<dbReference type="OrthoDB" id="9814627at2"/>
<organism evidence="2 3">
    <name type="scientific">Coprobacter fastidiosus NSB1 = JCM 33896</name>
    <dbReference type="NCBI Taxonomy" id="1349822"/>
    <lineage>
        <taxon>Bacteria</taxon>
        <taxon>Pseudomonadati</taxon>
        <taxon>Bacteroidota</taxon>
        <taxon>Bacteroidia</taxon>
        <taxon>Bacteroidales</taxon>
        <taxon>Barnesiellaceae</taxon>
        <taxon>Coprobacter</taxon>
    </lineage>
</organism>
<name>A0A495VNZ4_9BACT</name>
<comment type="caution">
    <text evidence="2">The sequence shown here is derived from an EMBL/GenBank/DDBJ whole genome shotgun (WGS) entry which is preliminary data.</text>
</comment>
<evidence type="ECO:0000313" key="3">
    <source>
        <dbReference type="Proteomes" id="UP000269493"/>
    </source>
</evidence>
<sequence>MKRIHITRTLHLLTVALCIFFPDKGNADNPIIIKQPQIVPVSPEAEAVRKYVSYPVDYCTGLVDITIPLYTIKAGDIELPITLSYHSSGLKVRELSGWVGSGWTLNAEPSIMREINGIPDDAPNGGFRTGKYLTEKNSFDKMKENEKVKFFKRIENKEIDSEPDRFFFKLAKQRGSFYIPVIYDSRTSNRSIYPKFLICPYEPVRINSGIFDFEENGFLMSDQDGISYSFGGEYNNLTEKTGDYSTRWLCKRMSSGSTKAAITFSYSGFMAKPILSGEYPSNYVVMEDDKYGYRLIIKRGSQTSYGTINSDGTVSIGASYTGDQPYRVQSPYYADYIKERKIKTINFDHGSVSFDMDSQGNLGEMIVKSKTGQVIKRIKFYVSPYNSSPYKTKLDSIAITDAGETKKKYYRFTYFKPENVPDEASYAMDHWGYYNGRQKTQGYDLEIYAPYGRRYTYKDRTGEHYFTFGSNARECREYYMKAGILTQILSPEGVSTTFDYEINRHGKSIERYMDGHKSDTIFYTGGLRIQKITESNMSGGSSRTRSFYYRSYKFPDARSTRSIEHSGDGWGIPKIGLSERDYCVEQRMLKINPTTGTQEECRLRTWAFAPVSNITFGNGSSVLYPYVTERIATSSTEIRTEYTFDTPSWNIFGGGRNDPFDPKYQIRQDISRPFDPDNGDDMYYYGGRLIKKEIFENDKIAERHEYEYSGYQGPKDKEYYYVAISRPYKTRVCNLEEYQSKYQEQYKECGWGKTIATTRLKREKITRYSDTGEAANTITQEYIYRPNTEFPEEYFDDSPDLNTQFRATAHLNPLAMKTTTGDGKEVIERFNYANEAPSSPLYGYKRIYNNDSTMTACSYSGQKPLKARTWNDKLQAYEDRLCYTYDSYGNVSSVTTDGRTYTCYLWSYCNQYPIAKIVNVTYDALLSALGKDKAWVEQLGNMTSPDTEMETINSLRQKLPEAQVYTYTHRILVGVTSITEPDGMTTYFEYDTFGRVVRSYILENGVPKTLSTNEYNTPKF</sequence>
<dbReference type="Proteomes" id="UP000269493">
    <property type="component" value="Unassembled WGS sequence"/>
</dbReference>
<reference evidence="2 3" key="1">
    <citation type="submission" date="2018-10" db="EMBL/GenBank/DDBJ databases">
        <title>Genomic Encyclopedia of Archaeal and Bacterial Type Strains, Phase II (KMG-II): from individual species to whole genera.</title>
        <authorList>
            <person name="Goeker M."/>
        </authorList>
    </citation>
    <scope>NUCLEOTIDE SEQUENCE [LARGE SCALE GENOMIC DNA]</scope>
    <source>
        <strain evidence="2 3">NSB1</strain>
    </source>
</reference>
<protein>
    <submittedName>
        <fullName evidence="2">YD repeat-containing protein</fullName>
    </submittedName>
</protein>
<evidence type="ECO:0000313" key="2">
    <source>
        <dbReference type="EMBL" id="RKT50992.1"/>
    </source>
</evidence>
<feature type="chain" id="PRO_5019825126" evidence="1">
    <location>
        <begin position="28"/>
        <end position="1020"/>
    </location>
</feature>
<dbReference type="AlphaFoldDB" id="A0A495VNZ4"/>
<dbReference type="RefSeq" id="WP_022602367.1">
    <property type="nucleotide sequence ID" value="NZ_KI440822.1"/>
</dbReference>
<dbReference type="GeneID" id="92929554"/>
<keyword evidence="1" id="KW-0732">Signal</keyword>
<evidence type="ECO:0000256" key="1">
    <source>
        <dbReference type="SAM" id="SignalP"/>
    </source>
</evidence>
<feature type="signal peptide" evidence="1">
    <location>
        <begin position="1"/>
        <end position="27"/>
    </location>
</feature>
<dbReference type="EMBL" id="RBXN01000006">
    <property type="protein sequence ID" value="RKT50992.1"/>
    <property type="molecule type" value="Genomic_DNA"/>
</dbReference>
<keyword evidence="3" id="KW-1185">Reference proteome</keyword>
<proteinExistence type="predicted"/>
<accession>A0A495VNZ4</accession>